<dbReference type="Proteomes" id="UP000011761">
    <property type="component" value="Unassembled WGS sequence"/>
</dbReference>
<keyword evidence="3" id="KW-1185">Reference proteome</keyword>
<evidence type="ECO:0000256" key="1">
    <source>
        <dbReference type="SAM" id="SignalP"/>
    </source>
</evidence>
<evidence type="ECO:0000313" key="3">
    <source>
        <dbReference type="Proteomes" id="UP000011761"/>
    </source>
</evidence>
<dbReference type="GeneID" id="19112530"/>
<gene>
    <name evidence="2" type="ORF">BAUCODRAFT_34829</name>
</gene>
<protein>
    <recommendedName>
        <fullName evidence="4">Ketoreductase (KR) domain-containing protein</fullName>
    </recommendedName>
</protein>
<dbReference type="KEGG" id="bcom:BAUCODRAFT_34829"/>
<dbReference type="EMBL" id="KB445556">
    <property type="protein sequence ID" value="EMC96060.1"/>
    <property type="molecule type" value="Genomic_DNA"/>
</dbReference>
<feature type="chain" id="PRO_5004022393" description="Ketoreductase (KR) domain-containing protein" evidence="1">
    <location>
        <begin position="32"/>
        <end position="110"/>
    </location>
</feature>
<reference evidence="2 3" key="1">
    <citation type="journal article" date="2012" name="PLoS Pathog.">
        <title>Diverse lifestyles and strategies of plant pathogenesis encoded in the genomes of eighteen Dothideomycetes fungi.</title>
        <authorList>
            <person name="Ohm R.A."/>
            <person name="Feau N."/>
            <person name="Henrissat B."/>
            <person name="Schoch C.L."/>
            <person name="Horwitz B.A."/>
            <person name="Barry K.W."/>
            <person name="Condon B.J."/>
            <person name="Copeland A.C."/>
            <person name="Dhillon B."/>
            <person name="Glaser F."/>
            <person name="Hesse C.N."/>
            <person name="Kosti I."/>
            <person name="LaButti K."/>
            <person name="Lindquist E.A."/>
            <person name="Lucas S."/>
            <person name="Salamov A.A."/>
            <person name="Bradshaw R.E."/>
            <person name="Ciuffetti L."/>
            <person name="Hamelin R.C."/>
            <person name="Kema G.H.J."/>
            <person name="Lawrence C."/>
            <person name="Scott J.A."/>
            <person name="Spatafora J.W."/>
            <person name="Turgeon B.G."/>
            <person name="de Wit P.J.G.M."/>
            <person name="Zhong S."/>
            <person name="Goodwin S.B."/>
            <person name="Grigoriev I.V."/>
        </authorList>
    </citation>
    <scope>NUCLEOTIDE SEQUENCE [LARGE SCALE GENOMIC DNA]</scope>
    <source>
        <strain evidence="2 3">UAMH 10762</strain>
    </source>
</reference>
<dbReference type="AlphaFoldDB" id="M2NB39"/>
<keyword evidence="1" id="KW-0732">Signal</keyword>
<sequence length="110" mass="12015">MSKGSHATLQPNTRCFLWVLQVVLLRLRTPGRVINIGSVKAPSHVGSREALTARAKLLATISTRDWAVRLTEERTTINASGCAGSGCVDVSVHSAGQSCKLLRLSYRWLR</sequence>
<dbReference type="HOGENOM" id="CLU_2170605_0_0_1"/>
<organism evidence="2 3">
    <name type="scientific">Baudoinia panamericana (strain UAMH 10762)</name>
    <name type="common">Angels' share fungus</name>
    <name type="synonym">Baudoinia compniacensis (strain UAMH 10762)</name>
    <dbReference type="NCBI Taxonomy" id="717646"/>
    <lineage>
        <taxon>Eukaryota</taxon>
        <taxon>Fungi</taxon>
        <taxon>Dikarya</taxon>
        <taxon>Ascomycota</taxon>
        <taxon>Pezizomycotina</taxon>
        <taxon>Dothideomycetes</taxon>
        <taxon>Dothideomycetidae</taxon>
        <taxon>Mycosphaerellales</taxon>
        <taxon>Teratosphaeriaceae</taxon>
        <taxon>Baudoinia</taxon>
    </lineage>
</organism>
<evidence type="ECO:0000313" key="2">
    <source>
        <dbReference type="EMBL" id="EMC96060.1"/>
    </source>
</evidence>
<feature type="signal peptide" evidence="1">
    <location>
        <begin position="1"/>
        <end position="31"/>
    </location>
</feature>
<name>M2NB39_BAUPA</name>
<accession>M2NB39</accession>
<evidence type="ECO:0008006" key="4">
    <source>
        <dbReference type="Google" id="ProtNLM"/>
    </source>
</evidence>
<dbReference type="RefSeq" id="XP_007676867.1">
    <property type="nucleotide sequence ID" value="XM_007678677.1"/>
</dbReference>
<proteinExistence type="predicted"/>